<feature type="region of interest" description="Disordered" evidence="1">
    <location>
        <begin position="1"/>
        <end position="93"/>
    </location>
</feature>
<dbReference type="AlphaFoldDB" id="A0A2N5W134"/>
<gene>
    <name evidence="2" type="ORF">PCANC_02181</name>
</gene>
<organism evidence="2 3">
    <name type="scientific">Puccinia coronata f. sp. avenae</name>
    <dbReference type="NCBI Taxonomy" id="200324"/>
    <lineage>
        <taxon>Eukaryota</taxon>
        <taxon>Fungi</taxon>
        <taxon>Dikarya</taxon>
        <taxon>Basidiomycota</taxon>
        <taxon>Pucciniomycotina</taxon>
        <taxon>Pucciniomycetes</taxon>
        <taxon>Pucciniales</taxon>
        <taxon>Pucciniaceae</taxon>
        <taxon>Puccinia</taxon>
    </lineage>
</organism>
<accession>A0A2N5W134</accession>
<evidence type="ECO:0000256" key="1">
    <source>
        <dbReference type="SAM" id="MobiDB-lite"/>
    </source>
</evidence>
<name>A0A2N5W134_9BASI</name>
<proteinExistence type="predicted"/>
<evidence type="ECO:0000313" key="2">
    <source>
        <dbReference type="EMBL" id="PLW55892.1"/>
    </source>
</evidence>
<feature type="compositionally biased region" description="Polar residues" evidence="1">
    <location>
        <begin position="1"/>
        <end position="12"/>
    </location>
</feature>
<keyword evidence="3" id="KW-1185">Reference proteome</keyword>
<comment type="caution">
    <text evidence="2">The sequence shown here is derived from an EMBL/GenBank/DDBJ whole genome shotgun (WGS) entry which is preliminary data.</text>
</comment>
<evidence type="ECO:0000313" key="3">
    <source>
        <dbReference type="Proteomes" id="UP000235388"/>
    </source>
</evidence>
<dbReference type="OrthoDB" id="2515832at2759"/>
<reference evidence="2 3" key="1">
    <citation type="submission" date="2017-11" db="EMBL/GenBank/DDBJ databases">
        <title>De novo assembly and phasing of dikaryotic genomes from two isolates of Puccinia coronata f. sp. avenae, the causal agent of oat crown rust.</title>
        <authorList>
            <person name="Miller M.E."/>
            <person name="Zhang Y."/>
            <person name="Omidvar V."/>
            <person name="Sperschneider J."/>
            <person name="Schwessinger B."/>
            <person name="Raley C."/>
            <person name="Palmer J.M."/>
            <person name="Garnica D."/>
            <person name="Upadhyaya N."/>
            <person name="Rathjen J."/>
            <person name="Taylor J.M."/>
            <person name="Park R.F."/>
            <person name="Dodds P.N."/>
            <person name="Hirsch C.D."/>
            <person name="Kianian S.F."/>
            <person name="Figueroa M."/>
        </authorList>
    </citation>
    <scope>NUCLEOTIDE SEQUENCE [LARGE SCALE GENOMIC DNA]</scope>
    <source>
        <strain evidence="2">12NC29</strain>
    </source>
</reference>
<dbReference type="EMBL" id="PGCJ01000027">
    <property type="protein sequence ID" value="PLW55892.1"/>
    <property type="molecule type" value="Genomic_DNA"/>
</dbReference>
<protein>
    <submittedName>
        <fullName evidence="2">Uncharacterized protein</fullName>
    </submittedName>
</protein>
<sequence length="149" mass="16578">MASRMELNQSNRGMDAAEDQDRDVEVNQAGSLQVPSHPPPVYTLTKSSTYQAPYDHHHHHHDVEGARTLDSVDLEAQASRPSQHALHADELDQNPAEKGPALRLRGGCCCCDCLYDLLSHMRYVLLTPRENLFSRHLATPKSIGRDGSL</sequence>
<dbReference type="Proteomes" id="UP000235388">
    <property type="component" value="Unassembled WGS sequence"/>
</dbReference>